<organism evidence="1 2">
    <name type="scientific">Acaulospora colombiana</name>
    <dbReference type="NCBI Taxonomy" id="27376"/>
    <lineage>
        <taxon>Eukaryota</taxon>
        <taxon>Fungi</taxon>
        <taxon>Fungi incertae sedis</taxon>
        <taxon>Mucoromycota</taxon>
        <taxon>Glomeromycotina</taxon>
        <taxon>Glomeromycetes</taxon>
        <taxon>Diversisporales</taxon>
        <taxon>Acaulosporaceae</taxon>
        <taxon>Acaulospora</taxon>
    </lineage>
</organism>
<proteinExistence type="predicted"/>
<feature type="non-terminal residue" evidence="1">
    <location>
        <position position="1"/>
    </location>
</feature>
<dbReference type="EMBL" id="CAJVPT010035060">
    <property type="protein sequence ID" value="CAG8710151.1"/>
    <property type="molecule type" value="Genomic_DNA"/>
</dbReference>
<keyword evidence="2" id="KW-1185">Reference proteome</keyword>
<evidence type="ECO:0000313" key="1">
    <source>
        <dbReference type="EMBL" id="CAG8710151.1"/>
    </source>
</evidence>
<dbReference type="Proteomes" id="UP000789525">
    <property type="component" value="Unassembled WGS sequence"/>
</dbReference>
<protein>
    <submittedName>
        <fullName evidence="1">17091_t:CDS:1</fullName>
    </submittedName>
</protein>
<gene>
    <name evidence="1" type="ORF">ACOLOM_LOCUS10630</name>
</gene>
<comment type="caution">
    <text evidence="1">The sequence shown here is derived from an EMBL/GenBank/DDBJ whole genome shotgun (WGS) entry which is preliminary data.</text>
</comment>
<accession>A0ACA9PJQ2</accession>
<reference evidence="1" key="1">
    <citation type="submission" date="2021-06" db="EMBL/GenBank/DDBJ databases">
        <authorList>
            <person name="Kallberg Y."/>
            <person name="Tangrot J."/>
            <person name="Rosling A."/>
        </authorList>
    </citation>
    <scope>NUCLEOTIDE SEQUENCE</scope>
    <source>
        <strain evidence="1">CL356</strain>
    </source>
</reference>
<sequence length="85" mass="9117">RLGWWEAASGSSLSLSAPKRLSIEGSDQATRLGKIVAAVLDAIKTESRVLYYAASDDQFEIGSKQTLNGYLELEASAETPGQDAR</sequence>
<evidence type="ECO:0000313" key="2">
    <source>
        <dbReference type="Proteomes" id="UP000789525"/>
    </source>
</evidence>
<name>A0ACA9PJQ2_9GLOM</name>